<protein>
    <submittedName>
        <fullName evidence="1">Uncharacterized protein</fullName>
    </submittedName>
</protein>
<evidence type="ECO:0000313" key="1">
    <source>
        <dbReference type="EMBL" id="CAF1507063.1"/>
    </source>
</evidence>
<name>A0A815TQC9_9BILA</name>
<sequence length="174" mass="20533">MGQCHIYSLPFTMERIDTHSRKFPGGLFMTVRHLVADDLFRPFEYDFFVRISQAFPLLNKLTIVNENEQEKKLTHQHDEHKQISSIIKFSHLMILDLSMCDIDYVKQLLFDFNACLPCLSTLYIKYIDLEIVTGYFTNNAARVNCSKLTRIIFDSPPMIYSENFHPYFPLLYCK</sequence>
<evidence type="ECO:0000313" key="2">
    <source>
        <dbReference type="EMBL" id="CAF1657210.1"/>
    </source>
</evidence>
<dbReference type="EMBL" id="CAJNOH010010021">
    <property type="protein sequence ID" value="CAF1507063.1"/>
    <property type="molecule type" value="Genomic_DNA"/>
</dbReference>
<evidence type="ECO:0000313" key="4">
    <source>
        <dbReference type="Proteomes" id="UP000663870"/>
    </source>
</evidence>
<dbReference type="Proteomes" id="UP000663870">
    <property type="component" value="Unassembled WGS sequence"/>
</dbReference>
<gene>
    <name evidence="2" type="ORF">JXQ802_LOCUS55485</name>
    <name evidence="1" type="ORF">PYM288_LOCUS38951</name>
</gene>
<comment type="caution">
    <text evidence="1">The sequence shown here is derived from an EMBL/GenBank/DDBJ whole genome shotgun (WGS) entry which is preliminary data.</text>
</comment>
<dbReference type="Proteomes" id="UP000663854">
    <property type="component" value="Unassembled WGS sequence"/>
</dbReference>
<dbReference type="AlphaFoldDB" id="A0A815TQC9"/>
<accession>A0A815TQC9</accession>
<proteinExistence type="predicted"/>
<keyword evidence="4" id="KW-1185">Reference proteome</keyword>
<evidence type="ECO:0000313" key="3">
    <source>
        <dbReference type="Proteomes" id="UP000663854"/>
    </source>
</evidence>
<dbReference type="EMBL" id="CAJNOL010011834">
    <property type="protein sequence ID" value="CAF1657210.1"/>
    <property type="molecule type" value="Genomic_DNA"/>
</dbReference>
<reference evidence="1" key="1">
    <citation type="submission" date="2021-02" db="EMBL/GenBank/DDBJ databases">
        <authorList>
            <person name="Nowell W R."/>
        </authorList>
    </citation>
    <scope>NUCLEOTIDE SEQUENCE</scope>
</reference>
<organism evidence="1 3">
    <name type="scientific">Rotaria sordida</name>
    <dbReference type="NCBI Taxonomy" id="392033"/>
    <lineage>
        <taxon>Eukaryota</taxon>
        <taxon>Metazoa</taxon>
        <taxon>Spiralia</taxon>
        <taxon>Gnathifera</taxon>
        <taxon>Rotifera</taxon>
        <taxon>Eurotatoria</taxon>
        <taxon>Bdelloidea</taxon>
        <taxon>Philodinida</taxon>
        <taxon>Philodinidae</taxon>
        <taxon>Rotaria</taxon>
    </lineage>
</organism>